<dbReference type="AlphaFoldDB" id="A0A9W4GDX5"/>
<dbReference type="Proteomes" id="UP000683417">
    <property type="component" value="Unassembled WGS sequence"/>
</dbReference>
<gene>
    <name evidence="1" type="ORF">BGTH12_LOCUS3357</name>
</gene>
<evidence type="ECO:0000313" key="2">
    <source>
        <dbReference type="Proteomes" id="UP000683417"/>
    </source>
</evidence>
<name>A0A9W4GDX5_BLUGR</name>
<feature type="non-terminal residue" evidence="1">
    <location>
        <position position="1"/>
    </location>
</feature>
<evidence type="ECO:0000313" key="1">
    <source>
        <dbReference type="EMBL" id="CAD6501999.1"/>
    </source>
</evidence>
<protein>
    <submittedName>
        <fullName evidence="1">BgTH12-02242</fullName>
    </submittedName>
</protein>
<organism evidence="1 2">
    <name type="scientific">Blumeria graminis f. sp. triticale</name>
    <dbReference type="NCBI Taxonomy" id="1689686"/>
    <lineage>
        <taxon>Eukaryota</taxon>
        <taxon>Fungi</taxon>
        <taxon>Dikarya</taxon>
        <taxon>Ascomycota</taxon>
        <taxon>Pezizomycotina</taxon>
        <taxon>Leotiomycetes</taxon>
        <taxon>Erysiphales</taxon>
        <taxon>Erysiphaceae</taxon>
        <taxon>Blumeria</taxon>
    </lineage>
</organism>
<proteinExistence type="predicted"/>
<comment type="caution">
    <text evidence="1">The sequence shown here is derived from an EMBL/GenBank/DDBJ whole genome shotgun (WGS) entry which is preliminary data.</text>
</comment>
<dbReference type="EMBL" id="CAJHIT010000005">
    <property type="protein sequence ID" value="CAD6501999.1"/>
    <property type="molecule type" value="Genomic_DNA"/>
</dbReference>
<accession>A0A9W4GDX5</accession>
<reference evidence="1" key="1">
    <citation type="submission" date="2020-10" db="EMBL/GenBank/DDBJ databases">
        <authorList>
            <person name="Muller C M."/>
        </authorList>
    </citation>
    <scope>NUCLEOTIDE SEQUENCE</scope>
    <source>
        <strain evidence="1">THUN-12</strain>
    </source>
</reference>
<sequence>KELYVIVFQKLLEKFTISLQGLKKLRKTLFKDDGRYIRTPKDYGPLYRGMIKALDKTIEDIRGRIRF</sequence>